<reference evidence="13 14" key="1">
    <citation type="submission" date="2014-11" db="EMBL/GenBank/DDBJ databases">
        <authorList>
            <person name="Zhu J."/>
            <person name="Qi W."/>
            <person name="Song R."/>
        </authorList>
    </citation>
    <scope>NUCLEOTIDE SEQUENCE [LARGE SCALE GENOMIC DNA]</scope>
</reference>
<dbReference type="SUPFAM" id="SSF75217">
    <property type="entry name" value="alpha/beta knot"/>
    <property type="match status" value="1"/>
</dbReference>
<dbReference type="PANTHER" id="PTHR30027:SF3">
    <property type="entry name" value="16S RRNA (URACIL(1498)-N(3))-METHYLTRANSFERASE"/>
    <property type="match status" value="1"/>
</dbReference>
<dbReference type="InterPro" id="IPR006700">
    <property type="entry name" value="RsmE"/>
</dbReference>
<dbReference type="GO" id="GO:0005737">
    <property type="term" value="C:cytoplasm"/>
    <property type="evidence" value="ECO:0007669"/>
    <property type="project" value="UniProtKB-SubCell"/>
</dbReference>
<dbReference type="Pfam" id="PF04452">
    <property type="entry name" value="Methyltrans_RNA"/>
    <property type="match status" value="1"/>
</dbReference>
<evidence type="ECO:0000256" key="10">
    <source>
        <dbReference type="ARBA" id="ARBA00047944"/>
    </source>
</evidence>
<keyword evidence="7" id="KW-0808">Transferase</keyword>
<comment type="catalytic activity">
    <reaction evidence="10">
        <text>uridine(1498) in 16S rRNA + S-adenosyl-L-methionine = N(3)-methyluridine(1498) in 16S rRNA + S-adenosyl-L-homocysteine + H(+)</text>
        <dbReference type="Rhea" id="RHEA:42920"/>
        <dbReference type="Rhea" id="RHEA-COMP:10283"/>
        <dbReference type="Rhea" id="RHEA-COMP:10284"/>
        <dbReference type="ChEBI" id="CHEBI:15378"/>
        <dbReference type="ChEBI" id="CHEBI:57856"/>
        <dbReference type="ChEBI" id="CHEBI:59789"/>
        <dbReference type="ChEBI" id="CHEBI:65315"/>
        <dbReference type="ChEBI" id="CHEBI:74502"/>
        <dbReference type="EC" id="2.1.1.193"/>
    </reaction>
</comment>
<feature type="domain" description="Ribosomal RNA small subunit methyltransferase E methyltransferase" evidence="12">
    <location>
        <begin position="64"/>
        <end position="236"/>
    </location>
</feature>
<evidence type="ECO:0000313" key="14">
    <source>
        <dbReference type="Proteomes" id="UP000041254"/>
    </source>
</evidence>
<dbReference type="CDD" id="cd18084">
    <property type="entry name" value="RsmE-like"/>
    <property type="match status" value="1"/>
</dbReference>
<dbReference type="OrthoDB" id="2021042at2759"/>
<dbReference type="STRING" id="1169540.A0A0G4EC79"/>
<comment type="similarity">
    <text evidence="2">Belongs to the RNA methyltransferase RsmE family.</text>
</comment>
<comment type="function">
    <text evidence="9">Specifically methylates the N3 position of the uracil ring of uridine 1498 (m3U1498) in 16S rRNA. Acts on the fully assembled 30S ribosomal subunit.</text>
</comment>
<dbReference type="EC" id="2.1.1.193" evidence="3"/>
<organism evidence="13 14">
    <name type="scientific">Vitrella brassicaformis (strain CCMP3155)</name>
    <dbReference type="NCBI Taxonomy" id="1169540"/>
    <lineage>
        <taxon>Eukaryota</taxon>
        <taxon>Sar</taxon>
        <taxon>Alveolata</taxon>
        <taxon>Colpodellida</taxon>
        <taxon>Vitrellaceae</taxon>
        <taxon>Vitrella</taxon>
    </lineage>
</organism>
<feature type="region of interest" description="Disordered" evidence="11">
    <location>
        <begin position="277"/>
        <end position="312"/>
    </location>
</feature>
<evidence type="ECO:0000256" key="5">
    <source>
        <dbReference type="ARBA" id="ARBA00022552"/>
    </source>
</evidence>
<dbReference type="Proteomes" id="UP000041254">
    <property type="component" value="Unassembled WGS sequence"/>
</dbReference>
<keyword evidence="14" id="KW-1185">Reference proteome</keyword>
<evidence type="ECO:0000256" key="4">
    <source>
        <dbReference type="ARBA" id="ARBA00022490"/>
    </source>
</evidence>
<proteinExistence type="inferred from homology"/>
<comment type="subcellular location">
    <subcellularLocation>
        <location evidence="1">Cytoplasm</location>
    </subcellularLocation>
</comment>
<evidence type="ECO:0000256" key="8">
    <source>
        <dbReference type="ARBA" id="ARBA00022691"/>
    </source>
</evidence>
<evidence type="ECO:0000256" key="3">
    <source>
        <dbReference type="ARBA" id="ARBA00012328"/>
    </source>
</evidence>
<dbReference type="InterPro" id="IPR046886">
    <property type="entry name" value="RsmE_MTase_dom"/>
</dbReference>
<evidence type="ECO:0000313" key="13">
    <source>
        <dbReference type="EMBL" id="CEL93309.1"/>
    </source>
</evidence>
<feature type="compositionally biased region" description="Acidic residues" evidence="11">
    <location>
        <begin position="303"/>
        <end position="312"/>
    </location>
</feature>
<sequence length="312" mass="33203">MVVLSGRQGKHCREILKVKVGSVIRLGVKNGAKGEGEVTAMDSGSVTVKLLFDCHSPCKEPMPLIDLIVGLPRPKVFEKVLQTAATMGVGRLIFVCSTRADKAYLSSPKVKADSIWEDLQIGLEQCMSTRFPDVHVYASWAMLLHDLPVRFCHPSDSSRSATRLLVADPSAESTLSAAPIELQRHSEGGVLLAVGPEGGWIPEELEGLYRLGFHGFTIGERILRVEAACVALMAQIGMLLNDPVLRNGLPPATRGKGGASPAMAAAGAESVVRLPIKGAKQAKEADAREGEGEGMGDAREADDGCVQDDSPE</sequence>
<dbReference type="InParanoid" id="A0A0G4EC79"/>
<evidence type="ECO:0000256" key="7">
    <source>
        <dbReference type="ARBA" id="ARBA00022679"/>
    </source>
</evidence>
<evidence type="ECO:0000256" key="2">
    <source>
        <dbReference type="ARBA" id="ARBA00005528"/>
    </source>
</evidence>
<accession>A0A0G4EC79</accession>
<keyword evidence="8" id="KW-0949">S-adenosyl-L-methionine</keyword>
<evidence type="ECO:0000259" key="12">
    <source>
        <dbReference type="Pfam" id="PF04452"/>
    </source>
</evidence>
<dbReference type="InterPro" id="IPR029026">
    <property type="entry name" value="tRNA_m1G_MTases_N"/>
</dbReference>
<evidence type="ECO:0000256" key="11">
    <source>
        <dbReference type="SAM" id="MobiDB-lite"/>
    </source>
</evidence>
<evidence type="ECO:0000256" key="6">
    <source>
        <dbReference type="ARBA" id="ARBA00022603"/>
    </source>
</evidence>
<dbReference type="GO" id="GO:0070042">
    <property type="term" value="F:rRNA (uridine-N3-)-methyltransferase activity"/>
    <property type="evidence" value="ECO:0007669"/>
    <property type="project" value="TreeGrafter"/>
</dbReference>
<protein>
    <recommendedName>
        <fullName evidence="3">16S rRNA (uracil(1498)-N(3))-methyltransferase</fullName>
        <ecNumber evidence="3">2.1.1.193</ecNumber>
    </recommendedName>
</protein>
<dbReference type="EMBL" id="CDMY01000153">
    <property type="protein sequence ID" value="CEL93309.1"/>
    <property type="molecule type" value="Genomic_DNA"/>
</dbReference>
<keyword evidence="6" id="KW-0489">Methyltransferase</keyword>
<dbReference type="InterPro" id="IPR029028">
    <property type="entry name" value="Alpha/beta_knot_MTases"/>
</dbReference>
<name>A0A0G4EC79_VITBC</name>
<keyword evidence="5" id="KW-0698">rRNA processing</keyword>
<dbReference type="Gene3D" id="3.40.1280.10">
    <property type="match status" value="1"/>
</dbReference>
<dbReference type="NCBIfam" id="TIGR00046">
    <property type="entry name" value="RsmE family RNA methyltransferase"/>
    <property type="match status" value="1"/>
</dbReference>
<dbReference type="PANTHER" id="PTHR30027">
    <property type="entry name" value="RIBOSOMAL RNA SMALL SUBUNIT METHYLTRANSFERASE E"/>
    <property type="match status" value="1"/>
</dbReference>
<dbReference type="PhylomeDB" id="A0A0G4EC79"/>
<dbReference type="VEuPathDB" id="CryptoDB:Vbra_7067"/>
<dbReference type="AlphaFoldDB" id="A0A0G4EC79"/>
<dbReference type="GO" id="GO:0070475">
    <property type="term" value="P:rRNA base methylation"/>
    <property type="evidence" value="ECO:0007669"/>
    <property type="project" value="TreeGrafter"/>
</dbReference>
<evidence type="ECO:0000256" key="1">
    <source>
        <dbReference type="ARBA" id="ARBA00004496"/>
    </source>
</evidence>
<keyword evidence="4" id="KW-0963">Cytoplasm</keyword>
<evidence type="ECO:0000256" key="9">
    <source>
        <dbReference type="ARBA" id="ARBA00025699"/>
    </source>
</evidence>
<gene>
    <name evidence="13" type="ORF">Vbra_7067</name>
</gene>
<feature type="compositionally biased region" description="Basic and acidic residues" evidence="11">
    <location>
        <begin position="281"/>
        <end position="302"/>
    </location>
</feature>
<dbReference type="OMA" id="WQTPFLE"/>